<dbReference type="PANTHER" id="PTHR42831">
    <property type="entry name" value="FE-S PROTEIN MATURATION AUXILIARY FACTOR YITW"/>
    <property type="match status" value="1"/>
</dbReference>
<sequence>MAEKTFKEQAYEALHNVIDPELGINLVDLGLIYDAKLTDEGEAQILMTLTIVGCPLTEWLADSIQEELKKVPGVKTISIEVTFDPAWTENMMSREARVELGIY</sequence>
<feature type="domain" description="MIP18 family-like" evidence="1">
    <location>
        <begin position="7"/>
        <end position="78"/>
    </location>
</feature>
<dbReference type="InterPro" id="IPR002744">
    <property type="entry name" value="MIP18-like"/>
</dbReference>
<protein>
    <submittedName>
        <fullName evidence="2">Metal-sulfur cluster assembly factor</fullName>
    </submittedName>
</protein>
<name>A0ABV5WSN8_9LACO</name>
<accession>A0ABV5WSN8</accession>
<dbReference type="EMBL" id="JBHLZY010000008">
    <property type="protein sequence ID" value="MFB9768927.1"/>
    <property type="molecule type" value="Genomic_DNA"/>
</dbReference>
<reference evidence="2 3" key="1">
    <citation type="submission" date="2024-09" db="EMBL/GenBank/DDBJ databases">
        <authorList>
            <person name="Sun Q."/>
            <person name="Mori K."/>
        </authorList>
    </citation>
    <scope>NUCLEOTIDE SEQUENCE [LARGE SCALE GENOMIC DNA]</scope>
    <source>
        <strain evidence="2 3">TBRC 4576</strain>
    </source>
</reference>
<dbReference type="PANTHER" id="PTHR42831:SF1">
    <property type="entry name" value="FE-S PROTEIN MATURATION AUXILIARY FACTOR YITW"/>
    <property type="match status" value="1"/>
</dbReference>
<evidence type="ECO:0000313" key="3">
    <source>
        <dbReference type="Proteomes" id="UP001589691"/>
    </source>
</evidence>
<dbReference type="Pfam" id="PF01883">
    <property type="entry name" value="FeS_assembly_P"/>
    <property type="match status" value="1"/>
</dbReference>
<dbReference type="RefSeq" id="WP_137643130.1">
    <property type="nucleotide sequence ID" value="NZ_BJEA01000013.1"/>
</dbReference>
<dbReference type="SUPFAM" id="SSF117916">
    <property type="entry name" value="Fe-S cluster assembly (FSCA) domain-like"/>
    <property type="match status" value="1"/>
</dbReference>
<dbReference type="InterPro" id="IPR052339">
    <property type="entry name" value="Fe-S_Maturation_MIP18"/>
</dbReference>
<keyword evidence="3" id="KW-1185">Reference proteome</keyword>
<dbReference type="InterPro" id="IPR034904">
    <property type="entry name" value="FSCA_dom_sf"/>
</dbReference>
<comment type="caution">
    <text evidence="2">The sequence shown here is derived from an EMBL/GenBank/DDBJ whole genome shotgun (WGS) entry which is preliminary data.</text>
</comment>
<gene>
    <name evidence="2" type="ORF">ACFFLI_03445</name>
</gene>
<dbReference type="Proteomes" id="UP001589691">
    <property type="component" value="Unassembled WGS sequence"/>
</dbReference>
<dbReference type="Gene3D" id="3.30.300.130">
    <property type="entry name" value="Fe-S cluster assembly (FSCA)"/>
    <property type="match status" value="1"/>
</dbReference>
<evidence type="ECO:0000313" key="2">
    <source>
        <dbReference type="EMBL" id="MFB9768927.1"/>
    </source>
</evidence>
<evidence type="ECO:0000259" key="1">
    <source>
        <dbReference type="Pfam" id="PF01883"/>
    </source>
</evidence>
<organism evidence="2 3">
    <name type="scientific">Lactiplantibacillus modestisalitolerans</name>
    <dbReference type="NCBI Taxonomy" id="1457219"/>
    <lineage>
        <taxon>Bacteria</taxon>
        <taxon>Bacillati</taxon>
        <taxon>Bacillota</taxon>
        <taxon>Bacilli</taxon>
        <taxon>Lactobacillales</taxon>
        <taxon>Lactobacillaceae</taxon>
        <taxon>Lactiplantibacillus</taxon>
    </lineage>
</organism>
<proteinExistence type="predicted"/>